<comment type="similarity">
    <text evidence="2">Belongs to the bacterial solute-binding protein 1 family.</text>
</comment>
<gene>
    <name evidence="5" type="ordered locus">Meso_2297</name>
</gene>
<sequence precursor="true">MKKLLLWAAATALSSLTLTAELHAGTVKMWTFLNPNNNSGLEVALRNIVTEFEKENPQIDVVVEPQAWATMSEKFVLSHSTNTAPDIIWSAKNLGLLVNSGSLAPLNPYLGGWDGPEGGDLLFKKAYENATYDGNLMAVPIFAYAVLLFYRKDIFEELGLTEESIATWDGLIETARKLKAAGKPGLLVPTSVDKPSEGVAADAYVQLNGGQMFDEGCVANFASENGLRALELQVRMFKEGILSQEDLVRNNDDDWDLFKGGRGAIIPQVNDRAGALFASTDWANEKTVGITRWPNFPGETEGSAVGAAWQASLWTGSQNKEEAAKFILFMVSKFAARQWAREGKLLPIRASIATDPEFSGGIYEFNKKAGKLVEETGVFQRPGCNFSPAVVGWNTAVQEVVLNNADPMEVLKKVSADVNRRQ</sequence>
<dbReference type="GO" id="GO:0042597">
    <property type="term" value="C:periplasmic space"/>
    <property type="evidence" value="ECO:0007669"/>
    <property type="project" value="UniProtKB-SubCell"/>
</dbReference>
<dbReference type="CDD" id="cd13585">
    <property type="entry name" value="PBP2_TMBP_like"/>
    <property type="match status" value="1"/>
</dbReference>
<dbReference type="STRING" id="266779.Meso_2297"/>
<dbReference type="HOGENOM" id="CLU_031285_10_1_5"/>
<dbReference type="InterPro" id="IPR006059">
    <property type="entry name" value="SBP"/>
</dbReference>
<evidence type="ECO:0000256" key="3">
    <source>
        <dbReference type="ARBA" id="ARBA00022764"/>
    </source>
</evidence>
<organism evidence="5">
    <name type="scientific">Chelativorans sp. (strain BNC1)</name>
    <dbReference type="NCBI Taxonomy" id="266779"/>
    <lineage>
        <taxon>Bacteria</taxon>
        <taxon>Pseudomonadati</taxon>
        <taxon>Pseudomonadota</taxon>
        <taxon>Alphaproteobacteria</taxon>
        <taxon>Hyphomicrobiales</taxon>
        <taxon>Phyllobacteriaceae</taxon>
        <taxon>Chelativorans</taxon>
    </lineage>
</organism>
<dbReference type="AlphaFoldDB" id="Q11FZ0"/>
<dbReference type="PANTHER" id="PTHR43649">
    <property type="entry name" value="ARABINOSE-BINDING PROTEIN-RELATED"/>
    <property type="match status" value="1"/>
</dbReference>
<keyword evidence="3" id="KW-0574">Periplasm</keyword>
<name>Q11FZ0_CHESB</name>
<reference evidence="5" key="1">
    <citation type="submission" date="2006-06" db="EMBL/GenBank/DDBJ databases">
        <title>Complete sequence of chromosome of Chelativorans sp. BNC1.</title>
        <authorList>
            <consortium name="US DOE Joint Genome Institute"/>
            <person name="Copeland A."/>
            <person name="Lucas S."/>
            <person name="Lapidus A."/>
            <person name="Barry K."/>
            <person name="Detter J.C."/>
            <person name="Glavina del Rio T."/>
            <person name="Hammon N."/>
            <person name="Israni S."/>
            <person name="Dalin E."/>
            <person name="Tice H."/>
            <person name="Pitluck S."/>
            <person name="Chertkov O."/>
            <person name="Brettin T."/>
            <person name="Bruce D."/>
            <person name="Han C."/>
            <person name="Tapia R."/>
            <person name="Gilna P."/>
            <person name="Schmutz J."/>
            <person name="Larimer F."/>
            <person name="Land M."/>
            <person name="Hauser L."/>
            <person name="Kyrpides N."/>
            <person name="Mikhailova N."/>
            <person name="Richardson P."/>
        </authorList>
    </citation>
    <scope>NUCLEOTIDE SEQUENCE</scope>
    <source>
        <strain evidence="5">BNC1</strain>
    </source>
</reference>
<dbReference type="KEGG" id="mes:Meso_2297"/>
<dbReference type="Pfam" id="PF01547">
    <property type="entry name" value="SBP_bac_1"/>
    <property type="match status" value="1"/>
</dbReference>
<dbReference type="Gene3D" id="3.40.190.10">
    <property type="entry name" value="Periplasmic binding protein-like II"/>
    <property type="match status" value="1"/>
</dbReference>
<protein>
    <submittedName>
        <fullName evidence="5">Carbohydrate ABC transporter substrate-binding protein, CUT1 family</fullName>
    </submittedName>
</protein>
<dbReference type="EMBL" id="CP000390">
    <property type="protein sequence ID" value="ABG63685.1"/>
    <property type="molecule type" value="Genomic_DNA"/>
</dbReference>
<evidence type="ECO:0000256" key="2">
    <source>
        <dbReference type="ARBA" id="ARBA00008520"/>
    </source>
</evidence>
<dbReference type="PANTHER" id="PTHR43649:SF12">
    <property type="entry name" value="DIACETYLCHITOBIOSE BINDING PROTEIN DASA"/>
    <property type="match status" value="1"/>
</dbReference>
<comment type="subcellular location">
    <subcellularLocation>
        <location evidence="1">Periplasm</location>
    </subcellularLocation>
</comment>
<dbReference type="InterPro" id="IPR050490">
    <property type="entry name" value="Bact_solute-bd_prot1"/>
</dbReference>
<accession>Q11FZ0</accession>
<dbReference type="eggNOG" id="COG1653">
    <property type="taxonomic scope" value="Bacteria"/>
</dbReference>
<evidence type="ECO:0000256" key="1">
    <source>
        <dbReference type="ARBA" id="ARBA00004418"/>
    </source>
</evidence>
<evidence type="ECO:0000256" key="4">
    <source>
        <dbReference type="SAM" id="SignalP"/>
    </source>
</evidence>
<keyword evidence="4" id="KW-0732">Signal</keyword>
<dbReference type="SUPFAM" id="SSF53850">
    <property type="entry name" value="Periplasmic binding protein-like II"/>
    <property type="match status" value="1"/>
</dbReference>
<feature type="signal peptide" evidence="4">
    <location>
        <begin position="1"/>
        <end position="24"/>
    </location>
</feature>
<evidence type="ECO:0000313" key="5">
    <source>
        <dbReference type="EMBL" id="ABG63685.1"/>
    </source>
</evidence>
<proteinExistence type="inferred from homology"/>
<feature type="chain" id="PRO_5004180225" evidence="4">
    <location>
        <begin position="25"/>
        <end position="422"/>
    </location>
</feature>